<dbReference type="Gene3D" id="1.10.8.280">
    <property type="entry name" value="ABC transporter ATPase domain-like"/>
    <property type="match status" value="1"/>
</dbReference>
<dbReference type="InterPro" id="IPR003439">
    <property type="entry name" value="ABC_transporter-like_ATP-bd"/>
</dbReference>
<dbReference type="InterPro" id="IPR041102">
    <property type="entry name" value="UvrA_inter"/>
</dbReference>
<feature type="zinc finger region" description="C4-type" evidence="18">
    <location>
        <begin position="259"/>
        <end position="286"/>
    </location>
</feature>
<dbReference type="GO" id="GO:0006289">
    <property type="term" value="P:nucleotide-excision repair"/>
    <property type="evidence" value="ECO:0007669"/>
    <property type="project" value="UniProtKB-UniRule"/>
</dbReference>
<evidence type="ECO:0000256" key="2">
    <source>
        <dbReference type="ARBA" id="ARBA00022490"/>
    </source>
</evidence>
<keyword evidence="4 18" id="KW-0677">Repeat</keyword>
<comment type="similarity">
    <text evidence="15 18">Belongs to the ABC transporter superfamily. UvrA family.</text>
</comment>
<dbReference type="GO" id="GO:0005737">
    <property type="term" value="C:cytoplasm"/>
    <property type="evidence" value="ECO:0007669"/>
    <property type="project" value="UniProtKB-SubCell"/>
</dbReference>
<dbReference type="NCBIfam" id="TIGR00630">
    <property type="entry name" value="uvra"/>
    <property type="match status" value="1"/>
</dbReference>
<dbReference type="CDD" id="cd03270">
    <property type="entry name" value="ABC_UvrA_I"/>
    <property type="match status" value="1"/>
</dbReference>
<evidence type="ECO:0000256" key="17">
    <source>
        <dbReference type="ARBA" id="ARBA00042156"/>
    </source>
</evidence>
<protein>
    <recommendedName>
        <fullName evidence="16 18">UvrABC system protein A</fullName>
        <shortName evidence="18">UvrA protein</shortName>
    </recommendedName>
    <alternativeName>
        <fullName evidence="17 18">Excinuclease ABC subunit A</fullName>
    </alternativeName>
</protein>
<evidence type="ECO:0000256" key="16">
    <source>
        <dbReference type="ARBA" id="ARBA00039316"/>
    </source>
</evidence>
<dbReference type="PANTHER" id="PTHR43152:SF3">
    <property type="entry name" value="UVRABC SYSTEM PROTEIN A"/>
    <property type="match status" value="1"/>
</dbReference>
<dbReference type="AlphaFoldDB" id="A0ABC7ZJC7"/>
<dbReference type="GO" id="GO:0009381">
    <property type="term" value="F:excinuclease ABC activity"/>
    <property type="evidence" value="ECO:0007669"/>
    <property type="project" value="UniProtKB-UniRule"/>
</dbReference>
<evidence type="ECO:0000256" key="10">
    <source>
        <dbReference type="ARBA" id="ARBA00022840"/>
    </source>
</evidence>
<dbReference type="GO" id="GO:0008270">
    <property type="term" value="F:zinc ion binding"/>
    <property type="evidence" value="ECO:0007669"/>
    <property type="project" value="UniProtKB-UniRule"/>
</dbReference>
<feature type="binding site" evidence="18">
    <location>
        <begin position="647"/>
        <end position="654"/>
    </location>
    <ligand>
        <name>ATP</name>
        <dbReference type="ChEBI" id="CHEBI:30616"/>
    </ligand>
</feature>
<evidence type="ECO:0000313" key="21">
    <source>
        <dbReference type="Proteomes" id="UP000005254"/>
    </source>
</evidence>
<dbReference type="InterPro" id="IPR017871">
    <property type="entry name" value="ABC_transporter-like_CS"/>
</dbReference>
<dbReference type="EMBL" id="CP003772">
    <property type="protein sequence ID" value="AFQ04253.1"/>
    <property type="molecule type" value="Genomic_DNA"/>
</dbReference>
<evidence type="ECO:0000256" key="11">
    <source>
        <dbReference type="ARBA" id="ARBA00022881"/>
    </source>
</evidence>
<dbReference type="GO" id="GO:0009432">
    <property type="term" value="P:SOS response"/>
    <property type="evidence" value="ECO:0007669"/>
    <property type="project" value="UniProtKB-UniRule"/>
</dbReference>
<dbReference type="Gene3D" id="3.30.1490.20">
    <property type="entry name" value="ATP-grasp fold, A domain"/>
    <property type="match status" value="1"/>
</dbReference>
<dbReference type="KEGG" id="mgx:CM1_02530"/>
<gene>
    <name evidence="18 20" type="primary">uvrA</name>
    <name evidence="20" type="ORF">CM1_02530</name>
</gene>
<feature type="domain" description="ABC transporter" evidence="19">
    <location>
        <begin position="615"/>
        <end position="943"/>
    </location>
</feature>
<evidence type="ECO:0000259" key="19">
    <source>
        <dbReference type="PROSITE" id="PS50893"/>
    </source>
</evidence>
<dbReference type="PROSITE" id="PS00211">
    <property type="entry name" value="ABC_TRANSPORTER_1"/>
    <property type="match status" value="2"/>
</dbReference>
<feature type="zinc finger region" description="C4-type" evidence="18">
    <location>
        <begin position="746"/>
        <end position="772"/>
    </location>
</feature>
<proteinExistence type="inferred from homology"/>
<accession>A0ABC7ZJC7</accession>
<keyword evidence="5 18" id="KW-0547">Nucleotide-binding</keyword>
<evidence type="ECO:0000256" key="7">
    <source>
        <dbReference type="ARBA" id="ARBA00022769"/>
    </source>
</evidence>
<dbReference type="RefSeq" id="WP_014894509.1">
    <property type="nucleotide sequence ID" value="NC_018497.1"/>
</dbReference>
<dbReference type="GO" id="GO:0005524">
    <property type="term" value="F:ATP binding"/>
    <property type="evidence" value="ECO:0007669"/>
    <property type="project" value="UniProtKB-UniRule"/>
</dbReference>
<dbReference type="HAMAP" id="MF_00205">
    <property type="entry name" value="UvrA"/>
    <property type="match status" value="1"/>
</dbReference>
<keyword evidence="14 18" id="KW-0742">SOS response</keyword>
<keyword evidence="8 18" id="KW-0863">Zinc-finger</keyword>
<evidence type="ECO:0000313" key="20">
    <source>
        <dbReference type="EMBL" id="AFQ04253.1"/>
    </source>
</evidence>
<keyword evidence="12 18" id="KW-0238">DNA-binding</keyword>
<keyword evidence="2 18" id="KW-0963">Cytoplasm</keyword>
<dbReference type="Proteomes" id="UP000005254">
    <property type="component" value="Chromosome"/>
</dbReference>
<keyword evidence="3 18" id="KW-0479">Metal-binding</keyword>
<feature type="binding site" evidence="18">
    <location>
        <begin position="38"/>
        <end position="45"/>
    </location>
    <ligand>
        <name>ATP</name>
        <dbReference type="ChEBI" id="CHEBI:30616"/>
    </ligand>
</feature>
<evidence type="ECO:0000256" key="8">
    <source>
        <dbReference type="ARBA" id="ARBA00022771"/>
    </source>
</evidence>
<dbReference type="InterPro" id="IPR041552">
    <property type="entry name" value="UvrA_DNA-bd"/>
</dbReference>
<dbReference type="GO" id="GO:0003677">
    <property type="term" value="F:DNA binding"/>
    <property type="evidence" value="ECO:0007669"/>
    <property type="project" value="UniProtKB-UniRule"/>
</dbReference>
<comment type="subunit">
    <text evidence="18">Forms a heterotetramer with UvrB during the search for lesions.</text>
</comment>
<sequence length="952" mass="106302">MKPEWKNNDFIRVKGARENNLKNINIDIPKNQFVVITGLSGSGKSSLAFNTIYAEGRRRYLESLSSYARQFLGNSDKPDVDLIEGLSPAISIDQKTTSHNPRSTVGTVTEIYDYLRLLWARIGTPYCPNGHGSIQTQTINQIANQIFDLPNKSKVQLLAPTVKNQRGIFTNEFIKYKQLGFLRVLVDGQIYTLDDEIKLDKNTKHNISVVIDRIIINKDNQTYSRIVDSIETIDRLTNGKIEVLKEDGTILNFSKNHGCDKCGFSISELEPRLFSFNSPLGSCSYCKGLGFSYEPDVDKIIADSKLSINQGAIDIFKNIVHGTSLDWQRFLSLVNHYKIPLDKPIEQLDKSQLNLILEGSDEPIEIKTISNSGAKNIRFEHYEGIANLIKRRHLETNSQVSREWYSAYMSEITCKKCHGKKLIKDALSVKLGGIDIISFTELSIDKSIDFLLKLELNDEQKKIGELALKEIINRLSFLKNVGLDYLNLARRASTLSGGEAQRIRLATQIGSQLTGVLYVMDEPSIGLHQKDNMRLIKTMMVMRDLGNTLLVVEHDSETMLAADYLIDIGPKAGNEGGELVACGTPLQVMENSNSITGQYLSGKKQISIPKNRHSGNGKTIIIKGAKVNNLKNINVTIPLNKLVLITGVSGSGKSSLINQTLVPALERILYRKGVKKDTYKEIIGANNIDKIIVVSQDPIGRTPRSNPATYISVFDDIRDLFANTKEAKARGYTNSRFSFNVPGGRCDKCFGDGVIRIEMHFLPDVYVKCEVCNGKKYNSQTLEIKYLGKSIFDVLQMSCKEAYEFFKAIPNISRKLRLLCDVGLEYLQLGINVTFLSGGEAQRIKLSKFLQKKSTGKTLFVLDEPSTGLHLEDINKLLTIIQRIIKNGDTVVVIEHNLDIIKVADYIIDLGPEGGDNGGQIVAQGTPEQLINQVNKSYTAQYLSKILKPDSI</sequence>
<comment type="function">
    <text evidence="18">The UvrABC repair system catalyzes the recognition and processing of DNA lesions. UvrA is an ATPase and a DNA-binding protein. A damage recognition complex composed of 2 UvrA and 2 UvrB subunits scans DNA for abnormalities. When the presence of a lesion has been verified by UvrB, the UvrA molecules dissociate.</text>
</comment>
<evidence type="ECO:0000256" key="15">
    <source>
        <dbReference type="ARBA" id="ARBA00038000"/>
    </source>
</evidence>
<keyword evidence="10 18" id="KW-0067">ATP-binding</keyword>
<evidence type="ECO:0000256" key="13">
    <source>
        <dbReference type="ARBA" id="ARBA00023204"/>
    </source>
</evidence>
<dbReference type="GeneID" id="99647324"/>
<dbReference type="PANTHER" id="PTHR43152">
    <property type="entry name" value="UVRABC SYSTEM PROTEIN A"/>
    <property type="match status" value="1"/>
</dbReference>
<evidence type="ECO:0000256" key="18">
    <source>
        <dbReference type="HAMAP-Rule" id="MF_00205"/>
    </source>
</evidence>
<keyword evidence="6 18" id="KW-0227">DNA damage</keyword>
<keyword evidence="13 18" id="KW-0234">DNA repair</keyword>
<name>A0ABC7ZJC7_MYCGT</name>
<dbReference type="InterPro" id="IPR027417">
    <property type="entry name" value="P-loop_NTPase"/>
</dbReference>
<dbReference type="CDD" id="cd03271">
    <property type="entry name" value="ABC_UvrA_II"/>
    <property type="match status" value="1"/>
</dbReference>
<evidence type="ECO:0000256" key="3">
    <source>
        <dbReference type="ARBA" id="ARBA00022723"/>
    </source>
</evidence>
<keyword evidence="9 18" id="KW-0862">Zinc</keyword>
<evidence type="ECO:0000256" key="9">
    <source>
        <dbReference type="ARBA" id="ARBA00022833"/>
    </source>
</evidence>
<comment type="subcellular location">
    <subcellularLocation>
        <location evidence="1 18">Cytoplasm</location>
    </subcellularLocation>
</comment>
<evidence type="ECO:0000256" key="12">
    <source>
        <dbReference type="ARBA" id="ARBA00023125"/>
    </source>
</evidence>
<evidence type="ECO:0000256" key="1">
    <source>
        <dbReference type="ARBA" id="ARBA00004496"/>
    </source>
</evidence>
<evidence type="ECO:0000256" key="14">
    <source>
        <dbReference type="ARBA" id="ARBA00023236"/>
    </source>
</evidence>
<dbReference type="InterPro" id="IPR013815">
    <property type="entry name" value="ATP_grasp_subdomain_1"/>
</dbReference>
<dbReference type="Gene3D" id="3.40.50.300">
    <property type="entry name" value="P-loop containing nucleotide triphosphate hydrolases"/>
    <property type="match status" value="2"/>
</dbReference>
<evidence type="ECO:0000256" key="5">
    <source>
        <dbReference type="ARBA" id="ARBA00022741"/>
    </source>
</evidence>
<reference evidence="20 21" key="1">
    <citation type="journal article" date="2012" name="J. Bacteriol.">
        <title>Draft Genome Sequences of Four Axenic Mycoplasma genitalium Strains Isolated from Denmark, Japan, and Australia.</title>
        <authorList>
            <person name="McGowin C.L."/>
            <person name="Ma L."/>
            <person name="Jensen J.S."/>
            <person name="Mancuso M.M."/>
            <person name="Hamasuna R."/>
            <person name="Adegboye D."/>
            <person name="Martin D.H."/>
        </authorList>
    </citation>
    <scope>NUCLEOTIDE SEQUENCE [LARGE SCALE GENOMIC DNA]</scope>
    <source>
        <strain evidence="20 21">M6320</strain>
    </source>
</reference>
<evidence type="ECO:0000256" key="6">
    <source>
        <dbReference type="ARBA" id="ARBA00022763"/>
    </source>
</evidence>
<dbReference type="SUPFAM" id="SSF52540">
    <property type="entry name" value="P-loop containing nucleoside triphosphate hydrolases"/>
    <property type="match status" value="2"/>
</dbReference>
<dbReference type="PROSITE" id="PS50893">
    <property type="entry name" value="ABC_TRANSPORTER_2"/>
    <property type="match status" value="1"/>
</dbReference>
<dbReference type="InterPro" id="IPR004602">
    <property type="entry name" value="UvrA"/>
</dbReference>
<dbReference type="Gene3D" id="1.20.1580.10">
    <property type="entry name" value="ABC transporter ATPase like domain"/>
    <property type="match status" value="2"/>
</dbReference>
<keyword evidence="11 18" id="KW-0267">Excision nuclease</keyword>
<dbReference type="Pfam" id="PF17755">
    <property type="entry name" value="UvrA_DNA-bind"/>
    <property type="match status" value="1"/>
</dbReference>
<organism evidence="20 21">
    <name type="scientific">Mycoplasmoides genitalium M6320</name>
    <dbReference type="NCBI Taxonomy" id="662945"/>
    <lineage>
        <taxon>Bacteria</taxon>
        <taxon>Bacillati</taxon>
        <taxon>Mycoplasmatota</taxon>
        <taxon>Mycoplasmoidales</taxon>
        <taxon>Mycoplasmoidaceae</taxon>
        <taxon>Mycoplasmoides</taxon>
    </lineage>
</organism>
<dbReference type="NCBIfam" id="NF001503">
    <property type="entry name" value="PRK00349.1"/>
    <property type="match status" value="1"/>
</dbReference>
<keyword evidence="7 18" id="KW-0228">DNA excision</keyword>
<dbReference type="Pfam" id="PF17760">
    <property type="entry name" value="UvrA_inter"/>
    <property type="match status" value="1"/>
</dbReference>
<evidence type="ECO:0000256" key="4">
    <source>
        <dbReference type="ARBA" id="ARBA00022737"/>
    </source>
</evidence>